<dbReference type="AlphaFoldDB" id="A0A1G6MIY5"/>
<evidence type="ECO:0000313" key="1">
    <source>
        <dbReference type="EMBL" id="SDC55187.1"/>
    </source>
</evidence>
<proteinExistence type="predicted"/>
<accession>A0A1G6MIY5</accession>
<evidence type="ECO:0000313" key="2">
    <source>
        <dbReference type="Proteomes" id="UP000199060"/>
    </source>
</evidence>
<keyword evidence="2" id="KW-1185">Reference proteome</keyword>
<reference evidence="2" key="1">
    <citation type="submission" date="2016-10" db="EMBL/GenBank/DDBJ databases">
        <authorList>
            <person name="Varghese N."/>
            <person name="Submissions S."/>
        </authorList>
    </citation>
    <scope>NUCLEOTIDE SEQUENCE [LARGE SCALE GENOMIC DNA]</scope>
    <source>
        <strain evidence="2">DSM 23095</strain>
    </source>
</reference>
<dbReference type="STRING" id="686796.SAMN04488104_1001202"/>
<gene>
    <name evidence="1" type="ORF">SAMN04488104_1001202</name>
</gene>
<dbReference type="Proteomes" id="UP000199060">
    <property type="component" value="Unassembled WGS sequence"/>
</dbReference>
<sequence>MSLPTADKPEEHKNTSEYFAIEKEVDLKTLRH</sequence>
<organism evidence="1 2">
    <name type="scientific">Algoriphagus faecimaris</name>
    <dbReference type="NCBI Taxonomy" id="686796"/>
    <lineage>
        <taxon>Bacteria</taxon>
        <taxon>Pseudomonadati</taxon>
        <taxon>Bacteroidota</taxon>
        <taxon>Cytophagia</taxon>
        <taxon>Cytophagales</taxon>
        <taxon>Cyclobacteriaceae</taxon>
        <taxon>Algoriphagus</taxon>
    </lineage>
</organism>
<name>A0A1G6MIY5_9BACT</name>
<dbReference type="EMBL" id="FNAC01000001">
    <property type="protein sequence ID" value="SDC55187.1"/>
    <property type="molecule type" value="Genomic_DNA"/>
</dbReference>
<protein>
    <submittedName>
        <fullName evidence="1">Uncharacterized protein</fullName>
    </submittedName>
</protein>